<keyword evidence="3" id="KW-1185">Reference proteome</keyword>
<name>A0ABW9T466_9BACL</name>
<protein>
    <submittedName>
        <fullName evidence="2">Uncharacterized protein</fullName>
    </submittedName>
</protein>
<gene>
    <name evidence="2" type="ORF">GNP94_19180</name>
</gene>
<reference evidence="2 3" key="1">
    <citation type="submission" date="2019-11" db="EMBL/GenBank/DDBJ databases">
        <title>Draft genome sequences of five Paenibacillus species of dairy origin.</title>
        <authorList>
            <person name="Olajide A.M."/>
            <person name="Chen S."/>
            <person name="Lapointe G."/>
        </authorList>
    </citation>
    <scope>NUCLEOTIDE SEQUENCE [LARGE SCALE GENOMIC DNA]</scope>
    <source>
        <strain evidence="2 3">3CS1</strain>
    </source>
</reference>
<evidence type="ECO:0000313" key="3">
    <source>
        <dbReference type="Proteomes" id="UP000435177"/>
    </source>
</evidence>
<feature type="region of interest" description="Disordered" evidence="1">
    <location>
        <begin position="54"/>
        <end position="79"/>
    </location>
</feature>
<evidence type="ECO:0000313" key="2">
    <source>
        <dbReference type="EMBL" id="MUG68110.1"/>
    </source>
</evidence>
<accession>A0ABW9T466</accession>
<proteinExistence type="predicted"/>
<dbReference type="Proteomes" id="UP000435177">
    <property type="component" value="Unassembled WGS sequence"/>
</dbReference>
<evidence type="ECO:0000256" key="1">
    <source>
        <dbReference type="SAM" id="MobiDB-lite"/>
    </source>
</evidence>
<dbReference type="RefSeq" id="WP_095398399.1">
    <property type="nucleotide sequence ID" value="NZ_WOAA01000021.1"/>
</dbReference>
<sequence>MRQGRLAFNFRESPQMLNAQLSAGFHAVPGRWSEWATTCSPSIAVSHVTPYAGQQAGAEGIPPHEPGQGSMLVSGLAAV</sequence>
<comment type="caution">
    <text evidence="2">The sequence shown here is derived from an EMBL/GenBank/DDBJ whole genome shotgun (WGS) entry which is preliminary data.</text>
</comment>
<dbReference type="EMBL" id="WOAA01000021">
    <property type="protein sequence ID" value="MUG68110.1"/>
    <property type="molecule type" value="Genomic_DNA"/>
</dbReference>
<organism evidence="2 3">
    <name type="scientific">Paenibacillus campinasensis</name>
    <dbReference type="NCBI Taxonomy" id="66347"/>
    <lineage>
        <taxon>Bacteria</taxon>
        <taxon>Bacillati</taxon>
        <taxon>Bacillota</taxon>
        <taxon>Bacilli</taxon>
        <taxon>Bacillales</taxon>
        <taxon>Paenibacillaceae</taxon>
        <taxon>Paenibacillus</taxon>
    </lineage>
</organism>